<dbReference type="PATRIC" id="fig|1202724.3.peg.2506"/>
<dbReference type="Gene3D" id="2.60.40.10">
    <property type="entry name" value="Immunoglobulins"/>
    <property type="match status" value="1"/>
</dbReference>
<dbReference type="EMBL" id="LIYD01000005">
    <property type="protein sequence ID" value="KOS06694.1"/>
    <property type="molecule type" value="Genomic_DNA"/>
</dbReference>
<dbReference type="InterPro" id="IPR013783">
    <property type="entry name" value="Ig-like_fold"/>
</dbReference>
<dbReference type="RefSeq" id="WP_054408300.1">
    <property type="nucleotide sequence ID" value="NZ_FOYA01000016.1"/>
</dbReference>
<accession>A0A0M8MDP8</accession>
<keyword evidence="4" id="KW-1185">Reference proteome</keyword>
<dbReference type="PROSITE" id="PS51257">
    <property type="entry name" value="PROKAR_LIPOPROTEIN"/>
    <property type="match status" value="1"/>
</dbReference>
<dbReference type="Pfam" id="PF14292">
    <property type="entry name" value="SusE"/>
    <property type="match status" value="1"/>
</dbReference>
<evidence type="ECO:0000313" key="3">
    <source>
        <dbReference type="EMBL" id="KOS06694.1"/>
    </source>
</evidence>
<dbReference type="GO" id="GO:2001070">
    <property type="term" value="F:starch binding"/>
    <property type="evidence" value="ECO:0007669"/>
    <property type="project" value="InterPro"/>
</dbReference>
<dbReference type="STRING" id="1202724.AM493_12095"/>
<sequence length="362" mass="38899">MKKIYKYFVAAAIFTGLASCEDEQDLMLVNPVGSFEITSPESGTPVVLTAETATNPALTVTWQDMDYTTPTEVTYVVQIAGDEAFTAPVNAATTTENASSVSTLALNNIAINAGIEPGTQGTLYVRVKSTVGTQGAMEAFSNTITYMVTPYLASVPLQDLFLVGDALESGWNNNNNNVPMFRDVENQDLYYFTGYFNAGAFKILTVKGSWHPQYGMTSEGVLGVSGADGSNEAQNIPITTAGYYTIEVNTDAMTYSVTAFDASAAPTYTTIGVIGTATPGQWDSDTDMTATTVNPHLWHIAGFEATDGELKFREGNGWTNSWGSDTFPSGQGANSNDPNVPMSAGTYDIWFNDLDGRYIFIF</sequence>
<dbReference type="InterPro" id="IPR032187">
    <property type="entry name" value="SusF/SusE-like_C"/>
</dbReference>
<reference evidence="3 4" key="1">
    <citation type="submission" date="2015-08" db="EMBL/GenBank/DDBJ databases">
        <title>Whole genome sequence of Flavobacterium akiainvivens IK-1T, from decaying Wikstroemia oahuensis, an endemic Hawaiian shrub.</title>
        <authorList>
            <person name="Wan X."/>
            <person name="Hou S."/>
            <person name="Saito J."/>
            <person name="Donachie S."/>
        </authorList>
    </citation>
    <scope>NUCLEOTIDE SEQUENCE [LARGE SCALE GENOMIC DNA]</scope>
    <source>
        <strain evidence="3 4">IK-1</strain>
    </source>
</reference>
<gene>
    <name evidence="3" type="ORF">AM493_12095</name>
</gene>
<dbReference type="GO" id="GO:0019867">
    <property type="term" value="C:outer membrane"/>
    <property type="evidence" value="ECO:0007669"/>
    <property type="project" value="InterPro"/>
</dbReference>
<feature type="domain" description="SusE outer membrane protein" evidence="1">
    <location>
        <begin position="23"/>
        <end position="128"/>
    </location>
</feature>
<organism evidence="3 4">
    <name type="scientific">Flavobacterium akiainvivens</name>
    <dbReference type="NCBI Taxonomy" id="1202724"/>
    <lineage>
        <taxon>Bacteria</taxon>
        <taxon>Pseudomonadati</taxon>
        <taxon>Bacteroidota</taxon>
        <taxon>Flavobacteriia</taxon>
        <taxon>Flavobacteriales</taxon>
        <taxon>Flavobacteriaceae</taxon>
        <taxon>Flavobacterium</taxon>
    </lineage>
</organism>
<dbReference type="Gene3D" id="2.60.40.3620">
    <property type="match status" value="2"/>
</dbReference>
<dbReference type="Proteomes" id="UP000037755">
    <property type="component" value="Unassembled WGS sequence"/>
</dbReference>
<dbReference type="Pfam" id="PF16411">
    <property type="entry name" value="SusF_SusE"/>
    <property type="match status" value="1"/>
</dbReference>
<evidence type="ECO:0000259" key="2">
    <source>
        <dbReference type="Pfam" id="PF16411"/>
    </source>
</evidence>
<evidence type="ECO:0000259" key="1">
    <source>
        <dbReference type="Pfam" id="PF14292"/>
    </source>
</evidence>
<dbReference type="AlphaFoldDB" id="A0A0M8MDP8"/>
<feature type="domain" description="Outer membrane protein SusF/SusE-like C-terminal" evidence="2">
    <location>
        <begin position="160"/>
        <end position="255"/>
    </location>
</feature>
<evidence type="ECO:0000313" key="4">
    <source>
        <dbReference type="Proteomes" id="UP000037755"/>
    </source>
</evidence>
<name>A0A0M8MDP8_9FLAO</name>
<proteinExistence type="predicted"/>
<comment type="caution">
    <text evidence="3">The sequence shown here is derived from an EMBL/GenBank/DDBJ whole genome shotgun (WGS) entry which is preliminary data.</text>
</comment>
<protein>
    <submittedName>
        <fullName evidence="3">Uncharacterized protein</fullName>
    </submittedName>
</protein>
<dbReference type="OrthoDB" id="975117at2"/>
<dbReference type="InterPro" id="IPR025970">
    <property type="entry name" value="SusE"/>
</dbReference>